<dbReference type="Pfam" id="PF06177">
    <property type="entry name" value="QueT"/>
    <property type="match status" value="1"/>
</dbReference>
<keyword evidence="1" id="KW-1133">Transmembrane helix</keyword>
<feature type="transmembrane region" description="Helical" evidence="1">
    <location>
        <begin position="113"/>
        <end position="135"/>
    </location>
</feature>
<keyword evidence="3" id="KW-1185">Reference proteome</keyword>
<organism evidence="2 3">
    <name type="scientific">Ignisphaera cupida</name>
    <dbReference type="NCBI Taxonomy" id="3050454"/>
    <lineage>
        <taxon>Archaea</taxon>
        <taxon>Thermoproteota</taxon>
        <taxon>Thermoprotei</taxon>
        <taxon>Desulfurococcales</taxon>
        <taxon>Desulfurococcaceae</taxon>
        <taxon>Ignisphaera</taxon>
    </lineage>
</organism>
<gene>
    <name evidence="2" type="ORF">QPL79_07535</name>
</gene>
<feature type="transmembrane region" description="Helical" evidence="1">
    <location>
        <begin position="17"/>
        <end position="37"/>
    </location>
</feature>
<keyword evidence="1" id="KW-0472">Membrane</keyword>
<dbReference type="Proteomes" id="UP001529235">
    <property type="component" value="Unassembled WGS sequence"/>
</dbReference>
<dbReference type="EMBL" id="JASNVW010000005">
    <property type="protein sequence ID" value="MDK6029213.1"/>
    <property type="molecule type" value="Genomic_DNA"/>
</dbReference>
<keyword evidence="1" id="KW-0812">Transmembrane</keyword>
<dbReference type="PANTHER" id="PTHR40044">
    <property type="entry name" value="INTEGRAL MEMBRANE PROTEIN-RELATED"/>
    <property type="match status" value="1"/>
</dbReference>
<accession>A0ABD4ZAU1</accession>
<feature type="transmembrane region" description="Helical" evidence="1">
    <location>
        <begin position="83"/>
        <end position="101"/>
    </location>
</feature>
<protein>
    <submittedName>
        <fullName evidence="2">QueT transporter family protein</fullName>
    </submittedName>
</protein>
<dbReference type="RefSeq" id="WP_285274198.1">
    <property type="nucleotide sequence ID" value="NZ_JASNVW010000005.1"/>
</dbReference>
<proteinExistence type="predicted"/>
<sequence length="174" mass="18821">MQTTHWLTKSVEISRKVLSVLVLAAIYAALVIGLQPISFGPIQFRVADILSPITYVTGLEGVAGLTLGTLIGNIVSPYGVLDMVIGTLCTFTYSIVNWLLGKLVGYRKKLLPIIAVLDATIVGFDIGFILLGLIFRAGNPLQLFILVFTGNVVATMIGALLLVPRVRKYFSQNL</sequence>
<evidence type="ECO:0000313" key="3">
    <source>
        <dbReference type="Proteomes" id="UP001529235"/>
    </source>
</evidence>
<comment type="caution">
    <text evidence="2">The sequence shown here is derived from an EMBL/GenBank/DDBJ whole genome shotgun (WGS) entry which is preliminary data.</text>
</comment>
<evidence type="ECO:0000256" key="1">
    <source>
        <dbReference type="SAM" id="Phobius"/>
    </source>
</evidence>
<name>A0ABD4ZAU1_9CREN</name>
<dbReference type="AlphaFoldDB" id="A0ABD4ZAU1"/>
<reference evidence="2 3" key="1">
    <citation type="submission" date="2023-05" db="EMBL/GenBank/DDBJ databases">
        <title>A new hyperthermophilic archaea 'Ignisphaera cupida' sp. nov. and description of the family 'Ignisphaeraceae' fam. nov.</title>
        <authorList>
            <person name="Podosokorskaya O.A."/>
            <person name="Elcheninov A.G."/>
            <person name="Klukina A."/>
            <person name="Merkel A.Y."/>
        </authorList>
    </citation>
    <scope>NUCLEOTIDE SEQUENCE [LARGE SCALE GENOMIC DNA]</scope>
    <source>
        <strain evidence="2 3">4213-co</strain>
    </source>
</reference>
<evidence type="ECO:0000313" key="2">
    <source>
        <dbReference type="EMBL" id="MDK6029213.1"/>
    </source>
</evidence>
<dbReference type="PANTHER" id="PTHR40044:SF1">
    <property type="entry name" value="INTEGRAL MEMBRANE PROTEIN"/>
    <property type="match status" value="1"/>
</dbReference>
<feature type="transmembrane region" description="Helical" evidence="1">
    <location>
        <begin position="141"/>
        <end position="163"/>
    </location>
</feature>
<dbReference type="InterPro" id="IPR010387">
    <property type="entry name" value="QueT"/>
</dbReference>